<dbReference type="PANTHER" id="PTHR23046:SF2">
    <property type="entry name" value="PHOSPHORIBOSYLAMINOIMIDAZOLE CARBOXYLASE"/>
    <property type="match status" value="1"/>
</dbReference>
<gene>
    <name evidence="3 8" type="primary">purE</name>
    <name evidence="7" type="ORF">I6G29_03250</name>
    <name evidence="8" type="ORF">NCTC11997_00701</name>
</gene>
<dbReference type="HAMAP" id="MF_01929">
    <property type="entry name" value="PurE_classI"/>
    <property type="match status" value="1"/>
</dbReference>
<feature type="binding site" evidence="3 5">
    <location>
        <position position="46"/>
    </location>
    <ligand>
        <name>substrate</name>
    </ligand>
</feature>
<organism evidence="8 9">
    <name type="scientific">Oligella ureolytica</name>
    <dbReference type="NCBI Taxonomy" id="90244"/>
    <lineage>
        <taxon>Bacteria</taxon>
        <taxon>Pseudomonadati</taxon>
        <taxon>Pseudomonadota</taxon>
        <taxon>Betaproteobacteria</taxon>
        <taxon>Burkholderiales</taxon>
        <taxon>Alcaligenaceae</taxon>
        <taxon>Oligella</taxon>
    </lineage>
</organism>
<comment type="catalytic activity">
    <reaction evidence="3 4">
        <text>5-carboxyamino-1-(5-phospho-D-ribosyl)imidazole + H(+) = 5-amino-1-(5-phospho-D-ribosyl)imidazole-4-carboxylate</text>
        <dbReference type="Rhea" id="RHEA:13193"/>
        <dbReference type="ChEBI" id="CHEBI:15378"/>
        <dbReference type="ChEBI" id="CHEBI:58730"/>
        <dbReference type="ChEBI" id="CHEBI:77657"/>
        <dbReference type="EC" id="5.4.99.18"/>
    </reaction>
</comment>
<evidence type="ECO:0000313" key="10">
    <source>
        <dbReference type="Proteomes" id="UP000594903"/>
    </source>
</evidence>
<proteinExistence type="inferred from homology"/>
<protein>
    <recommendedName>
        <fullName evidence="3 4">N5-carboxyaminoimidazole ribonucleotide mutase</fullName>
        <shortName evidence="3 4">N5-CAIR mutase</shortName>
        <ecNumber evidence="3 4">5.4.99.18</ecNumber>
    </recommendedName>
    <alternativeName>
        <fullName evidence="3">5-(carboxyamino)imidazole ribonucleotide mutase</fullName>
    </alternativeName>
</protein>
<evidence type="ECO:0000313" key="8">
    <source>
        <dbReference type="EMBL" id="SUA51621.1"/>
    </source>
</evidence>
<dbReference type="NCBIfam" id="TIGR01162">
    <property type="entry name" value="purE"/>
    <property type="match status" value="1"/>
</dbReference>
<keyword evidence="2 3" id="KW-0413">Isomerase</keyword>
<keyword evidence="1 3" id="KW-0658">Purine biosynthesis</keyword>
<dbReference type="SUPFAM" id="SSF52255">
    <property type="entry name" value="N5-CAIR mutase (phosphoribosylaminoimidazole carboxylase, PurE)"/>
    <property type="match status" value="1"/>
</dbReference>
<evidence type="ECO:0000256" key="5">
    <source>
        <dbReference type="PIRSR" id="PIRSR001338-1"/>
    </source>
</evidence>
<evidence type="ECO:0000313" key="7">
    <source>
        <dbReference type="EMBL" id="QPT40612.1"/>
    </source>
</evidence>
<dbReference type="RefSeq" id="WP_018574240.1">
    <property type="nucleotide sequence ID" value="NZ_CP065725.1"/>
</dbReference>
<evidence type="ECO:0000256" key="3">
    <source>
        <dbReference type="HAMAP-Rule" id="MF_01929"/>
    </source>
</evidence>
<sequence length="168" mass="17936">MSSQRDEVKVAVIMGSSSDWEVMRNAVELLEFFEVPHEAKVISAHRMPLDMVAFAETAYQRGIRAIIAGAGGAAHLPGMVAALTEVPVFGVPVPSRYLRGEDSLHSIVQMPKGVPVATFAIGEAGAANAALHAIATLAMTDDALRDKLKAYRANQTQKARAMTLPPEV</sequence>
<dbReference type="EMBL" id="UGSB01000001">
    <property type="protein sequence ID" value="SUA51621.1"/>
    <property type="molecule type" value="Genomic_DNA"/>
</dbReference>
<reference evidence="7 10" key="2">
    <citation type="submission" date="2020-12" db="EMBL/GenBank/DDBJ databases">
        <title>FDA dAtabase for Regulatory Grade micrObial Sequences (FDA-ARGOS): Supporting development and validation of Infectious Disease Dx tests.</title>
        <authorList>
            <person name="Sproer C."/>
            <person name="Gronow S."/>
            <person name="Severitt S."/>
            <person name="Schroder I."/>
            <person name="Tallon L."/>
            <person name="Sadzewicz L."/>
            <person name="Zhao X."/>
            <person name="Boylan J."/>
            <person name="Ott S."/>
            <person name="Bowen H."/>
            <person name="Vavikolanu K."/>
            <person name="Mehta A."/>
            <person name="Aluvathingal J."/>
            <person name="Nadendla S."/>
            <person name="Lowell S."/>
            <person name="Myers T."/>
            <person name="Yan Y."/>
            <person name="Sichtig H."/>
        </authorList>
    </citation>
    <scope>NUCLEOTIDE SEQUENCE [LARGE SCALE GENOMIC DNA]</scope>
    <source>
        <strain evidence="7 10">FDAARGOS_872</strain>
    </source>
</reference>
<feature type="binding site" evidence="3 5">
    <location>
        <position position="19"/>
    </location>
    <ligand>
        <name>substrate</name>
    </ligand>
</feature>
<dbReference type="Pfam" id="PF00731">
    <property type="entry name" value="AIRC"/>
    <property type="match status" value="1"/>
</dbReference>
<dbReference type="EMBL" id="CP065725">
    <property type="protein sequence ID" value="QPT40612.1"/>
    <property type="molecule type" value="Genomic_DNA"/>
</dbReference>
<dbReference type="SMART" id="SM01001">
    <property type="entry name" value="AIRC"/>
    <property type="match status" value="1"/>
</dbReference>
<dbReference type="STRING" id="1122619.GCA_000373745_01055"/>
<dbReference type="GO" id="GO:0016829">
    <property type="term" value="F:lyase activity"/>
    <property type="evidence" value="ECO:0007669"/>
    <property type="project" value="UniProtKB-KW"/>
</dbReference>
<dbReference type="InterPro" id="IPR024694">
    <property type="entry name" value="PurE_prokaryotes"/>
</dbReference>
<name>A0A378XCC1_9BURK</name>
<comment type="similarity">
    <text evidence="3">Belongs to the AIR carboxylase family. Class I subfamily.</text>
</comment>
<dbReference type="PANTHER" id="PTHR23046">
    <property type="entry name" value="PHOSPHORIBOSYLAMINOIMIDAZOLE CARBOXYLASE CATALYTIC SUBUNIT"/>
    <property type="match status" value="1"/>
</dbReference>
<dbReference type="InterPro" id="IPR000031">
    <property type="entry name" value="PurE_dom"/>
</dbReference>
<dbReference type="GO" id="GO:0006189">
    <property type="term" value="P:'de novo' IMP biosynthetic process"/>
    <property type="evidence" value="ECO:0007669"/>
    <property type="project" value="UniProtKB-UniRule"/>
</dbReference>
<dbReference type="EC" id="5.4.99.18" evidence="3 4"/>
<feature type="domain" description="PurE" evidence="6">
    <location>
        <begin position="8"/>
        <end position="159"/>
    </location>
</feature>
<keyword evidence="7" id="KW-0456">Lyase</keyword>
<evidence type="ECO:0000256" key="4">
    <source>
        <dbReference type="PIRNR" id="PIRNR001338"/>
    </source>
</evidence>
<dbReference type="AlphaFoldDB" id="A0A378XCC1"/>
<evidence type="ECO:0000259" key="6">
    <source>
        <dbReference type="SMART" id="SM01001"/>
    </source>
</evidence>
<reference evidence="8 9" key="1">
    <citation type="submission" date="2018-06" db="EMBL/GenBank/DDBJ databases">
        <authorList>
            <consortium name="Pathogen Informatics"/>
            <person name="Doyle S."/>
        </authorList>
    </citation>
    <scope>NUCLEOTIDE SEQUENCE [LARGE SCALE GENOMIC DNA]</scope>
    <source>
        <strain evidence="8 9">NCTC11997</strain>
    </source>
</reference>
<evidence type="ECO:0000313" key="9">
    <source>
        <dbReference type="Proteomes" id="UP000254603"/>
    </source>
</evidence>
<dbReference type="PIRSF" id="PIRSF001338">
    <property type="entry name" value="AIR_carboxylase"/>
    <property type="match status" value="1"/>
</dbReference>
<dbReference type="GO" id="GO:0034023">
    <property type="term" value="F:5-(carboxyamino)imidazole ribonucleotide mutase activity"/>
    <property type="evidence" value="ECO:0007669"/>
    <property type="project" value="UniProtKB-UniRule"/>
</dbReference>
<dbReference type="Proteomes" id="UP000254603">
    <property type="component" value="Unassembled WGS sequence"/>
</dbReference>
<evidence type="ECO:0000256" key="1">
    <source>
        <dbReference type="ARBA" id="ARBA00022755"/>
    </source>
</evidence>
<dbReference type="UniPathway" id="UPA00074">
    <property type="reaction ID" value="UER00943"/>
</dbReference>
<dbReference type="InterPro" id="IPR033747">
    <property type="entry name" value="PurE_ClassI"/>
</dbReference>
<evidence type="ECO:0000256" key="2">
    <source>
        <dbReference type="ARBA" id="ARBA00023235"/>
    </source>
</evidence>
<accession>A0A378XCC1</accession>
<comment type="pathway">
    <text evidence="3 4">Purine metabolism; IMP biosynthesis via de novo pathway; 5-amino-1-(5-phospho-D-ribosyl)imidazole-4-carboxylate from 5-amino-1-(5-phospho-D-ribosyl)imidazole (N5-CAIR route): step 2/2.</text>
</comment>
<dbReference type="Proteomes" id="UP000594903">
    <property type="component" value="Chromosome"/>
</dbReference>
<comment type="function">
    <text evidence="3 4">Catalyzes the conversion of N5-carboxyaminoimidazole ribonucleotide (N5-CAIR) to 4-carboxy-5-aminoimidazole ribonucleotide (CAIR).</text>
</comment>
<dbReference type="Gene3D" id="3.40.50.1970">
    <property type="match status" value="1"/>
</dbReference>
<keyword evidence="10" id="KW-1185">Reference proteome</keyword>
<feature type="binding site" evidence="3 5">
    <location>
        <position position="16"/>
    </location>
    <ligand>
        <name>substrate</name>
    </ligand>
</feature>
<dbReference type="OrthoDB" id="9791908at2"/>